<organism evidence="1">
    <name type="scientific">Acidicaldus sp</name>
    <dbReference type="NCBI Taxonomy" id="1872105"/>
    <lineage>
        <taxon>Bacteria</taxon>
        <taxon>Pseudomonadati</taxon>
        <taxon>Pseudomonadota</taxon>
        <taxon>Alphaproteobacteria</taxon>
        <taxon>Acetobacterales</taxon>
        <taxon>Acetobacteraceae</taxon>
        <taxon>Acidicaldus</taxon>
    </lineage>
</organism>
<comment type="caution">
    <text evidence="1">The sequence shown here is derived from an EMBL/GenBank/DDBJ whole genome shotgun (WGS) entry which is preliminary data.</text>
</comment>
<proteinExistence type="predicted"/>
<name>A0A8J4HBU5_9PROT</name>
<gene>
    <name evidence="1" type="ORF">ENY07_05390</name>
</gene>
<protein>
    <submittedName>
        <fullName evidence="1">Uncharacterized protein</fullName>
    </submittedName>
</protein>
<dbReference type="EMBL" id="DTQM01000101">
    <property type="protein sequence ID" value="HGC42640.1"/>
    <property type="molecule type" value="Genomic_DNA"/>
</dbReference>
<reference evidence="1" key="1">
    <citation type="journal article" date="2020" name="mSystems">
        <title>Genome- and Community-Level Interaction Insights into Carbon Utilization and Element Cycling Functions of Hydrothermarchaeota in Hydrothermal Sediment.</title>
        <authorList>
            <person name="Zhou Z."/>
            <person name="Liu Y."/>
            <person name="Xu W."/>
            <person name="Pan J."/>
            <person name="Luo Z.H."/>
            <person name="Li M."/>
        </authorList>
    </citation>
    <scope>NUCLEOTIDE SEQUENCE</scope>
    <source>
        <strain evidence="1">SpSt-997</strain>
    </source>
</reference>
<sequence length="81" mass="8806">MVWFARLVKVDAEGAERGKEVMKIAQPGGLGDIAGLGLTLVETKVLLAGVQREMVVAQAEEHAVQRPNCRRWGGHCRVQAI</sequence>
<dbReference type="AlphaFoldDB" id="A0A8J4HBU5"/>
<accession>A0A8J4HBU5</accession>
<evidence type="ECO:0000313" key="1">
    <source>
        <dbReference type="EMBL" id="HGC42640.1"/>
    </source>
</evidence>